<reference evidence="3 4" key="1">
    <citation type="submission" date="2019-08" db="EMBL/GenBank/DDBJ databases">
        <title>Draft genome sequences of two oriental melons (Cucumis melo L. var makuwa).</title>
        <authorList>
            <person name="Kwon S.-Y."/>
        </authorList>
    </citation>
    <scope>NUCLEOTIDE SEQUENCE [LARGE SCALE GENOMIC DNA]</scope>
    <source>
        <strain evidence="4">cv. Chang Bougi</strain>
        <strain evidence="3">cv. SW 3</strain>
        <tissue evidence="2">Leaf</tissue>
    </source>
</reference>
<dbReference type="EMBL" id="SSTD01012916">
    <property type="protein sequence ID" value="TYK08221.1"/>
    <property type="molecule type" value="Genomic_DNA"/>
</dbReference>
<dbReference type="OrthoDB" id="1706811at2759"/>
<dbReference type="Proteomes" id="UP000321393">
    <property type="component" value="Unassembled WGS sequence"/>
</dbReference>
<organism evidence="2 4">
    <name type="scientific">Cucumis melo var. makuwa</name>
    <name type="common">Oriental melon</name>
    <dbReference type="NCBI Taxonomy" id="1194695"/>
    <lineage>
        <taxon>Eukaryota</taxon>
        <taxon>Viridiplantae</taxon>
        <taxon>Streptophyta</taxon>
        <taxon>Embryophyta</taxon>
        <taxon>Tracheophyta</taxon>
        <taxon>Spermatophyta</taxon>
        <taxon>Magnoliopsida</taxon>
        <taxon>eudicotyledons</taxon>
        <taxon>Gunneridae</taxon>
        <taxon>Pentapetalae</taxon>
        <taxon>rosids</taxon>
        <taxon>fabids</taxon>
        <taxon>Cucurbitales</taxon>
        <taxon>Cucurbitaceae</taxon>
        <taxon>Benincaseae</taxon>
        <taxon>Cucumis</taxon>
    </lineage>
</organism>
<name>A0A5D3C8Q2_CUCMM</name>
<sequence>MHNLMSLRMLKSIGLAYYYQLHSILVNLNQDVGKPVKEYLAIIQLIWTQLDQDQISNDHLRFIKVLIWLHPEYESVKAALLHRNPLPSLDATIQEILFEKKCLDIIPSKQSDVVLPSTYPPNGVTTTFCKNCLGFTDKTDDWHESQSGKIVGAHVTPTSFSFIYLYVYY</sequence>
<comment type="caution">
    <text evidence="2">The sequence shown here is derived from an EMBL/GenBank/DDBJ whole genome shotgun (WGS) entry which is preliminary data.</text>
</comment>
<evidence type="ECO:0000313" key="1">
    <source>
        <dbReference type="EMBL" id="KAA0065681.1"/>
    </source>
</evidence>
<dbReference type="AlphaFoldDB" id="A0A5D3C8Q2"/>
<dbReference type="EMBL" id="SSTE01001308">
    <property type="protein sequence ID" value="KAA0065681.1"/>
    <property type="molecule type" value="Genomic_DNA"/>
</dbReference>
<gene>
    <name evidence="2" type="ORF">E5676_scaffold1503G00450</name>
    <name evidence="1" type="ORF">E6C27_scaffold90G001450</name>
</gene>
<dbReference type="Proteomes" id="UP000321947">
    <property type="component" value="Unassembled WGS sequence"/>
</dbReference>
<proteinExistence type="predicted"/>
<evidence type="ECO:0000313" key="3">
    <source>
        <dbReference type="Proteomes" id="UP000321393"/>
    </source>
</evidence>
<evidence type="ECO:0000313" key="4">
    <source>
        <dbReference type="Proteomes" id="UP000321947"/>
    </source>
</evidence>
<evidence type="ECO:0000313" key="2">
    <source>
        <dbReference type="EMBL" id="TYK08221.1"/>
    </source>
</evidence>
<accession>A0A5D3C8Q2</accession>
<protein>
    <submittedName>
        <fullName evidence="2">Zinc finger, CCHC-type</fullName>
    </submittedName>
</protein>